<organism evidence="1">
    <name type="scientific">uncultured Caudovirales phage</name>
    <dbReference type="NCBI Taxonomy" id="2100421"/>
    <lineage>
        <taxon>Viruses</taxon>
        <taxon>Duplodnaviria</taxon>
        <taxon>Heunggongvirae</taxon>
        <taxon>Uroviricota</taxon>
        <taxon>Caudoviricetes</taxon>
        <taxon>Peduoviridae</taxon>
        <taxon>Maltschvirus</taxon>
        <taxon>Maltschvirus maltsch</taxon>
    </lineage>
</organism>
<name>A0A6J5NX71_9CAUD</name>
<accession>A0A6J5NX71</accession>
<gene>
    <name evidence="1" type="ORF">UFOVP803_14</name>
</gene>
<dbReference type="EMBL" id="LR796747">
    <property type="protein sequence ID" value="CAB4163372.1"/>
    <property type="molecule type" value="Genomic_DNA"/>
</dbReference>
<protein>
    <submittedName>
        <fullName evidence="1">Uncharacterized protein</fullName>
    </submittedName>
</protein>
<evidence type="ECO:0000313" key="1">
    <source>
        <dbReference type="EMBL" id="CAB4163372.1"/>
    </source>
</evidence>
<reference evidence="1" key="1">
    <citation type="submission" date="2020-04" db="EMBL/GenBank/DDBJ databases">
        <authorList>
            <person name="Chiriac C."/>
            <person name="Salcher M."/>
            <person name="Ghai R."/>
            <person name="Kavagutti S V."/>
        </authorList>
    </citation>
    <scope>NUCLEOTIDE SEQUENCE</scope>
</reference>
<sequence length="181" mass="19964">MTFKATKGQGTFRIECEPYALKNLLQTLNMLDKETQGRVRDMAQPLSQRLAGQIMQFGDSSPTPQTKLVLKSIATPRDRLIRVDVGGSKKVGRPYGGTASKSGKGNKVGRSAAPAGALLWGSEYGSRQGVDSSGRKFTNRFKAPYRKDGYWLNKAVDFYTPIVAKEYIDLVQSVIKNLELD</sequence>
<proteinExistence type="predicted"/>